<dbReference type="PROSITE" id="PS50977">
    <property type="entry name" value="HTH_TETR_2"/>
    <property type="match status" value="1"/>
</dbReference>
<evidence type="ECO:0000313" key="7">
    <source>
        <dbReference type="Proteomes" id="UP001500575"/>
    </source>
</evidence>
<dbReference type="Pfam" id="PF00440">
    <property type="entry name" value="TetR_N"/>
    <property type="match status" value="1"/>
</dbReference>
<keyword evidence="3" id="KW-0804">Transcription</keyword>
<dbReference type="PANTHER" id="PTHR30055">
    <property type="entry name" value="HTH-TYPE TRANSCRIPTIONAL REGULATOR RUTR"/>
    <property type="match status" value="1"/>
</dbReference>
<sequence>MKTTRAYTMTGRARAAEQTRSRILDATADLAGERLVADISLELVAQRAEVSVQTVLRHFGSRAGLFEEAQRYAESRIVDERRAPAGDVGSAVRAIVAHYELRGSAVLLMLAQEGTEALMASVTASGKKLHRAWVETTFAPHLADAEDPDELTDLLVVATDVYTWKLLRRDRGLSRARTEQRIDRLVRALLDTH</sequence>
<dbReference type="InterPro" id="IPR050109">
    <property type="entry name" value="HTH-type_TetR-like_transc_reg"/>
</dbReference>
<evidence type="ECO:0000256" key="1">
    <source>
        <dbReference type="ARBA" id="ARBA00023015"/>
    </source>
</evidence>
<keyword evidence="7" id="KW-1185">Reference proteome</keyword>
<accession>A0ABN2YEE4</accession>
<reference evidence="6 7" key="1">
    <citation type="journal article" date="2019" name="Int. J. Syst. Evol. Microbiol.">
        <title>The Global Catalogue of Microorganisms (GCM) 10K type strain sequencing project: providing services to taxonomists for standard genome sequencing and annotation.</title>
        <authorList>
            <consortium name="The Broad Institute Genomics Platform"/>
            <consortium name="The Broad Institute Genome Sequencing Center for Infectious Disease"/>
            <person name="Wu L."/>
            <person name="Ma J."/>
        </authorList>
    </citation>
    <scope>NUCLEOTIDE SEQUENCE [LARGE SCALE GENOMIC DNA]</scope>
    <source>
        <strain evidence="6 7">JCM 16021</strain>
    </source>
</reference>
<keyword evidence="1" id="KW-0805">Transcription regulation</keyword>
<dbReference type="InterPro" id="IPR001647">
    <property type="entry name" value="HTH_TetR"/>
</dbReference>
<keyword evidence="2 4" id="KW-0238">DNA-binding</keyword>
<dbReference type="RefSeq" id="WP_344303896.1">
    <property type="nucleotide sequence ID" value="NZ_BAAAQQ010000011.1"/>
</dbReference>
<name>A0ABN2YEE4_9ACTN</name>
<protein>
    <recommendedName>
        <fullName evidence="5">HTH tetR-type domain-containing protein</fullName>
    </recommendedName>
</protein>
<evidence type="ECO:0000256" key="4">
    <source>
        <dbReference type="PROSITE-ProRule" id="PRU00335"/>
    </source>
</evidence>
<dbReference type="Proteomes" id="UP001500575">
    <property type="component" value="Unassembled WGS sequence"/>
</dbReference>
<proteinExistence type="predicted"/>
<feature type="domain" description="HTH tetR-type" evidence="5">
    <location>
        <begin position="17"/>
        <end position="77"/>
    </location>
</feature>
<dbReference type="InterPro" id="IPR009057">
    <property type="entry name" value="Homeodomain-like_sf"/>
</dbReference>
<dbReference type="EMBL" id="BAAAQQ010000011">
    <property type="protein sequence ID" value="GAA2125546.1"/>
    <property type="molecule type" value="Genomic_DNA"/>
</dbReference>
<gene>
    <name evidence="6" type="ORF">GCM10009843_23370</name>
</gene>
<evidence type="ECO:0000313" key="6">
    <source>
        <dbReference type="EMBL" id="GAA2125546.1"/>
    </source>
</evidence>
<dbReference type="Gene3D" id="1.10.357.10">
    <property type="entry name" value="Tetracycline Repressor, domain 2"/>
    <property type="match status" value="1"/>
</dbReference>
<evidence type="ECO:0000259" key="5">
    <source>
        <dbReference type="PROSITE" id="PS50977"/>
    </source>
</evidence>
<organism evidence="6 7">
    <name type="scientific">Nocardioides bigeumensis</name>
    <dbReference type="NCBI Taxonomy" id="433657"/>
    <lineage>
        <taxon>Bacteria</taxon>
        <taxon>Bacillati</taxon>
        <taxon>Actinomycetota</taxon>
        <taxon>Actinomycetes</taxon>
        <taxon>Propionibacteriales</taxon>
        <taxon>Nocardioidaceae</taxon>
        <taxon>Nocardioides</taxon>
    </lineage>
</organism>
<evidence type="ECO:0000256" key="3">
    <source>
        <dbReference type="ARBA" id="ARBA00023163"/>
    </source>
</evidence>
<feature type="DNA-binding region" description="H-T-H motif" evidence="4">
    <location>
        <begin position="40"/>
        <end position="59"/>
    </location>
</feature>
<comment type="caution">
    <text evidence="6">The sequence shown here is derived from an EMBL/GenBank/DDBJ whole genome shotgun (WGS) entry which is preliminary data.</text>
</comment>
<dbReference type="PANTHER" id="PTHR30055:SF234">
    <property type="entry name" value="HTH-TYPE TRANSCRIPTIONAL REGULATOR BETI"/>
    <property type="match status" value="1"/>
</dbReference>
<dbReference type="SUPFAM" id="SSF46689">
    <property type="entry name" value="Homeodomain-like"/>
    <property type="match status" value="1"/>
</dbReference>
<evidence type="ECO:0000256" key="2">
    <source>
        <dbReference type="ARBA" id="ARBA00023125"/>
    </source>
</evidence>